<evidence type="ECO:0000313" key="2">
    <source>
        <dbReference type="Proteomes" id="UP001141552"/>
    </source>
</evidence>
<proteinExistence type="predicted"/>
<sequence>MKGKREDGKPDSQQRVEANTQSVTFIPSIEVNRWLTRCAVGVANGPRKMESICLVWRLHDMDKVEVIDMGGDSFLVCFPSPEKMMQFLQHPPEWVSLWFRLFSPWKSGDKATNRRCWVTVRGVPLNAWCQEFFETVGSEFGQFLRVDEETD</sequence>
<evidence type="ECO:0000313" key="1">
    <source>
        <dbReference type="EMBL" id="KAJ4830170.1"/>
    </source>
</evidence>
<reference evidence="1" key="2">
    <citation type="journal article" date="2023" name="Plants (Basel)">
        <title>Annotation of the Turnera subulata (Passifloraceae) Draft Genome Reveals the S-Locus Evolved after the Divergence of Turneroideae from Passifloroideae in a Stepwise Manner.</title>
        <authorList>
            <person name="Henning P.M."/>
            <person name="Roalson E.H."/>
            <person name="Mir W."/>
            <person name="McCubbin A.G."/>
            <person name="Shore J.S."/>
        </authorList>
    </citation>
    <scope>NUCLEOTIDE SEQUENCE</scope>
    <source>
        <strain evidence="1">F60SS</strain>
    </source>
</reference>
<dbReference type="Proteomes" id="UP001141552">
    <property type="component" value="Unassembled WGS sequence"/>
</dbReference>
<protein>
    <recommendedName>
        <fullName evidence="3">DUF4283 domain-containing protein</fullName>
    </recommendedName>
</protein>
<gene>
    <name evidence="1" type="ORF">Tsubulata_011967</name>
</gene>
<comment type="caution">
    <text evidence="1">The sequence shown here is derived from an EMBL/GenBank/DDBJ whole genome shotgun (WGS) entry which is preliminary data.</text>
</comment>
<dbReference type="OrthoDB" id="861279at2759"/>
<organism evidence="1 2">
    <name type="scientific">Turnera subulata</name>
    <dbReference type="NCBI Taxonomy" id="218843"/>
    <lineage>
        <taxon>Eukaryota</taxon>
        <taxon>Viridiplantae</taxon>
        <taxon>Streptophyta</taxon>
        <taxon>Embryophyta</taxon>
        <taxon>Tracheophyta</taxon>
        <taxon>Spermatophyta</taxon>
        <taxon>Magnoliopsida</taxon>
        <taxon>eudicotyledons</taxon>
        <taxon>Gunneridae</taxon>
        <taxon>Pentapetalae</taxon>
        <taxon>rosids</taxon>
        <taxon>fabids</taxon>
        <taxon>Malpighiales</taxon>
        <taxon>Passifloraceae</taxon>
        <taxon>Turnera</taxon>
    </lineage>
</organism>
<evidence type="ECO:0008006" key="3">
    <source>
        <dbReference type="Google" id="ProtNLM"/>
    </source>
</evidence>
<dbReference type="AlphaFoldDB" id="A0A9Q0FES7"/>
<name>A0A9Q0FES7_9ROSI</name>
<dbReference type="PANTHER" id="PTHR34427">
    <property type="entry name" value="DUF4283 DOMAIN PROTEIN"/>
    <property type="match status" value="1"/>
</dbReference>
<reference evidence="1" key="1">
    <citation type="submission" date="2022-02" db="EMBL/GenBank/DDBJ databases">
        <authorList>
            <person name="Henning P.M."/>
            <person name="McCubbin A.G."/>
            <person name="Shore J.S."/>
        </authorList>
    </citation>
    <scope>NUCLEOTIDE SEQUENCE</scope>
    <source>
        <strain evidence="1">F60SS</strain>
        <tissue evidence="1">Leaves</tissue>
    </source>
</reference>
<dbReference type="PANTHER" id="PTHR34427:SF5">
    <property type="entry name" value="DUF4283 DOMAIN-CONTAINING PROTEIN"/>
    <property type="match status" value="1"/>
</dbReference>
<accession>A0A9Q0FES7</accession>
<dbReference type="EMBL" id="JAKUCV010005714">
    <property type="protein sequence ID" value="KAJ4830170.1"/>
    <property type="molecule type" value="Genomic_DNA"/>
</dbReference>
<keyword evidence="2" id="KW-1185">Reference proteome</keyword>